<proteinExistence type="predicted"/>
<keyword evidence="2" id="KW-1185">Reference proteome</keyword>
<name>A0ACB8QTQ6_9AGAM</name>
<organism evidence="1 2">
    <name type="scientific">Vararia minispora EC-137</name>
    <dbReference type="NCBI Taxonomy" id="1314806"/>
    <lineage>
        <taxon>Eukaryota</taxon>
        <taxon>Fungi</taxon>
        <taxon>Dikarya</taxon>
        <taxon>Basidiomycota</taxon>
        <taxon>Agaricomycotina</taxon>
        <taxon>Agaricomycetes</taxon>
        <taxon>Russulales</taxon>
        <taxon>Lachnocladiaceae</taxon>
        <taxon>Vararia</taxon>
    </lineage>
</organism>
<accession>A0ACB8QTQ6</accession>
<gene>
    <name evidence="1" type="ORF">K488DRAFT_43981</name>
</gene>
<dbReference type="EMBL" id="MU273489">
    <property type="protein sequence ID" value="KAI0035125.1"/>
    <property type="molecule type" value="Genomic_DNA"/>
</dbReference>
<evidence type="ECO:0000313" key="1">
    <source>
        <dbReference type="EMBL" id="KAI0035125.1"/>
    </source>
</evidence>
<evidence type="ECO:0000313" key="2">
    <source>
        <dbReference type="Proteomes" id="UP000814128"/>
    </source>
</evidence>
<reference evidence="1" key="2">
    <citation type="journal article" date="2022" name="New Phytol.">
        <title>Evolutionary transition to the ectomycorrhizal habit in the genomes of a hyperdiverse lineage of mushroom-forming fungi.</title>
        <authorList>
            <person name="Looney B."/>
            <person name="Miyauchi S."/>
            <person name="Morin E."/>
            <person name="Drula E."/>
            <person name="Courty P.E."/>
            <person name="Kohler A."/>
            <person name="Kuo A."/>
            <person name="LaButti K."/>
            <person name="Pangilinan J."/>
            <person name="Lipzen A."/>
            <person name="Riley R."/>
            <person name="Andreopoulos W."/>
            <person name="He G."/>
            <person name="Johnson J."/>
            <person name="Nolan M."/>
            <person name="Tritt A."/>
            <person name="Barry K.W."/>
            <person name="Grigoriev I.V."/>
            <person name="Nagy L.G."/>
            <person name="Hibbett D."/>
            <person name="Henrissat B."/>
            <person name="Matheny P.B."/>
            <person name="Labbe J."/>
            <person name="Martin F.M."/>
        </authorList>
    </citation>
    <scope>NUCLEOTIDE SEQUENCE</scope>
    <source>
        <strain evidence="1">EC-137</strain>
    </source>
</reference>
<protein>
    <submittedName>
        <fullName evidence="1">Uncharacterized protein</fullName>
    </submittedName>
</protein>
<comment type="caution">
    <text evidence="1">The sequence shown here is derived from an EMBL/GenBank/DDBJ whole genome shotgun (WGS) entry which is preliminary data.</text>
</comment>
<sequence length="359" mass="39600">MSRHHPYGGSPYEGSGFRRGGPPTGPGPDRHHHFDGSPRGRGGGRGGGGGGGGSGGSGPYDDGPHDAYDQGPPQGDLGGYQDSYYQDSNGYDGGSYGSADQNGGYDNYGTGGDFEGQQFSGPFSGRHRRGPRRERDDKLHESIIEERIQRERPCRTLFIRNIKASYLPLGEEVRHIFEEHGEVKTFFDLIANRGMVFVTFYDLRAAERARQRLQGSEIAGRPIDVHYSLPREDHGKGGGPAGDKNQEMQGTLLVALRNSISGQPIDDEEVRRKFQQFGDVKDIRSTDEQRNDQRYVEYYDTRAAEDAFDRLRHQSLQDGVMEIVLAWEEPPPPSRCGSPVCSFRHPPDTTLGVATGKKA</sequence>
<dbReference type="Proteomes" id="UP000814128">
    <property type="component" value="Unassembled WGS sequence"/>
</dbReference>
<reference evidence="1" key="1">
    <citation type="submission" date="2021-02" db="EMBL/GenBank/DDBJ databases">
        <authorList>
            <consortium name="DOE Joint Genome Institute"/>
            <person name="Ahrendt S."/>
            <person name="Looney B.P."/>
            <person name="Miyauchi S."/>
            <person name="Morin E."/>
            <person name="Drula E."/>
            <person name="Courty P.E."/>
            <person name="Chicoki N."/>
            <person name="Fauchery L."/>
            <person name="Kohler A."/>
            <person name="Kuo A."/>
            <person name="Labutti K."/>
            <person name="Pangilinan J."/>
            <person name="Lipzen A."/>
            <person name="Riley R."/>
            <person name="Andreopoulos W."/>
            <person name="He G."/>
            <person name="Johnson J."/>
            <person name="Barry K.W."/>
            <person name="Grigoriev I.V."/>
            <person name="Nagy L."/>
            <person name="Hibbett D."/>
            <person name="Henrissat B."/>
            <person name="Matheny P.B."/>
            <person name="Labbe J."/>
            <person name="Martin F."/>
        </authorList>
    </citation>
    <scope>NUCLEOTIDE SEQUENCE</scope>
    <source>
        <strain evidence="1">EC-137</strain>
    </source>
</reference>